<evidence type="ECO:0000256" key="1">
    <source>
        <dbReference type="SAM" id="MobiDB-lite"/>
    </source>
</evidence>
<feature type="compositionally biased region" description="Low complexity" evidence="1">
    <location>
        <begin position="18"/>
        <end position="48"/>
    </location>
</feature>
<organism evidence="2 3">
    <name type="scientific">Wickerhamomyces pijperi</name>
    <name type="common">Yeast</name>
    <name type="synonym">Pichia pijperi</name>
    <dbReference type="NCBI Taxonomy" id="599730"/>
    <lineage>
        <taxon>Eukaryota</taxon>
        <taxon>Fungi</taxon>
        <taxon>Dikarya</taxon>
        <taxon>Ascomycota</taxon>
        <taxon>Saccharomycotina</taxon>
        <taxon>Saccharomycetes</taxon>
        <taxon>Phaffomycetales</taxon>
        <taxon>Wickerhamomycetaceae</taxon>
        <taxon>Wickerhamomyces</taxon>
    </lineage>
</organism>
<keyword evidence="3" id="KW-1185">Reference proteome</keyword>
<protein>
    <submittedName>
        <fullName evidence="2">Uncharacterized protein</fullName>
    </submittedName>
</protein>
<feature type="non-terminal residue" evidence="2">
    <location>
        <position position="1"/>
    </location>
</feature>
<dbReference type="AlphaFoldDB" id="A0A9P8Q920"/>
<evidence type="ECO:0000313" key="2">
    <source>
        <dbReference type="EMBL" id="KAH3686528.1"/>
    </source>
</evidence>
<proteinExistence type="predicted"/>
<dbReference type="Proteomes" id="UP000774326">
    <property type="component" value="Unassembled WGS sequence"/>
</dbReference>
<name>A0A9P8Q920_WICPI</name>
<comment type="caution">
    <text evidence="2">The sequence shown here is derived from an EMBL/GenBank/DDBJ whole genome shotgun (WGS) entry which is preliminary data.</text>
</comment>
<feature type="region of interest" description="Disordered" evidence="1">
    <location>
        <begin position="1"/>
        <end position="48"/>
    </location>
</feature>
<feature type="compositionally biased region" description="Basic and acidic residues" evidence="1">
    <location>
        <begin position="1"/>
        <end position="10"/>
    </location>
</feature>
<evidence type="ECO:0000313" key="3">
    <source>
        <dbReference type="Proteomes" id="UP000774326"/>
    </source>
</evidence>
<dbReference type="EMBL" id="JAEUBG010001357">
    <property type="protein sequence ID" value="KAH3686528.1"/>
    <property type="molecule type" value="Genomic_DNA"/>
</dbReference>
<gene>
    <name evidence="2" type="ORF">WICPIJ_002494</name>
</gene>
<sequence>NHVFGKKAEEAQEETEEPITTAEEPVVEATEAPVVEAAEVPAATEQQA</sequence>
<reference evidence="2" key="1">
    <citation type="journal article" date="2021" name="Open Biol.">
        <title>Shared evolutionary footprints suggest mitochondrial oxidative damage underlies multiple complex I losses in fungi.</title>
        <authorList>
            <person name="Schikora-Tamarit M.A."/>
            <person name="Marcet-Houben M."/>
            <person name="Nosek J."/>
            <person name="Gabaldon T."/>
        </authorList>
    </citation>
    <scope>NUCLEOTIDE SEQUENCE</scope>
    <source>
        <strain evidence="2">CBS2887</strain>
    </source>
</reference>
<accession>A0A9P8Q920</accession>
<reference evidence="2" key="2">
    <citation type="submission" date="2021-01" db="EMBL/GenBank/DDBJ databases">
        <authorList>
            <person name="Schikora-Tamarit M.A."/>
        </authorList>
    </citation>
    <scope>NUCLEOTIDE SEQUENCE</scope>
    <source>
        <strain evidence="2">CBS2887</strain>
    </source>
</reference>